<dbReference type="Proteomes" id="UP000298652">
    <property type="component" value="Chromosome 2"/>
</dbReference>
<evidence type="ECO:0000256" key="1">
    <source>
        <dbReference type="SAM" id="MobiDB-lite"/>
    </source>
</evidence>
<keyword evidence="3" id="KW-1185">Reference proteome</keyword>
<dbReference type="EMBL" id="CM016553">
    <property type="protein sequence ID" value="TKW35839.1"/>
    <property type="molecule type" value="Genomic_DNA"/>
</dbReference>
<evidence type="ECO:0000313" key="3">
    <source>
        <dbReference type="Proteomes" id="UP000298652"/>
    </source>
</evidence>
<organism evidence="2 3">
    <name type="scientific">Setaria viridis</name>
    <name type="common">Green bristlegrass</name>
    <name type="synonym">Setaria italica subsp. viridis</name>
    <dbReference type="NCBI Taxonomy" id="4556"/>
    <lineage>
        <taxon>Eukaryota</taxon>
        <taxon>Viridiplantae</taxon>
        <taxon>Streptophyta</taxon>
        <taxon>Embryophyta</taxon>
        <taxon>Tracheophyta</taxon>
        <taxon>Spermatophyta</taxon>
        <taxon>Magnoliopsida</taxon>
        <taxon>Liliopsida</taxon>
        <taxon>Poales</taxon>
        <taxon>Poaceae</taxon>
        <taxon>PACMAD clade</taxon>
        <taxon>Panicoideae</taxon>
        <taxon>Panicodae</taxon>
        <taxon>Paniceae</taxon>
        <taxon>Cenchrinae</taxon>
        <taxon>Setaria</taxon>
    </lineage>
</organism>
<proteinExistence type="predicted"/>
<evidence type="ECO:0000313" key="2">
    <source>
        <dbReference type="EMBL" id="TKW35839.1"/>
    </source>
</evidence>
<accession>A0A4U6W584</accession>
<sequence length="66" mass="7580">MAPIRGRARSSRRRVFKSDSRRKRMAPVGWRALATIALHKLQDHTSFHGDVVSKFVTESPDQLHIL</sequence>
<protein>
    <submittedName>
        <fullName evidence="2">Uncharacterized protein</fullName>
    </submittedName>
</protein>
<dbReference type="AlphaFoldDB" id="A0A4U6W584"/>
<gene>
    <name evidence="2" type="ORF">SEVIR_2G401601v2</name>
</gene>
<name>A0A4U6W584_SETVI</name>
<feature type="region of interest" description="Disordered" evidence="1">
    <location>
        <begin position="1"/>
        <end position="20"/>
    </location>
</feature>
<dbReference type="Gramene" id="TKW35839">
    <property type="protein sequence ID" value="TKW35839"/>
    <property type="gene ID" value="SEVIR_2G401601v2"/>
</dbReference>
<reference evidence="2" key="1">
    <citation type="submission" date="2019-03" db="EMBL/GenBank/DDBJ databases">
        <title>WGS assembly of Setaria viridis.</title>
        <authorList>
            <person name="Huang P."/>
            <person name="Jenkins J."/>
            <person name="Grimwood J."/>
            <person name="Barry K."/>
            <person name="Healey A."/>
            <person name="Mamidi S."/>
            <person name="Sreedasyam A."/>
            <person name="Shu S."/>
            <person name="Feldman M."/>
            <person name="Wu J."/>
            <person name="Yu Y."/>
            <person name="Chen C."/>
            <person name="Johnson J."/>
            <person name="Rokhsar D."/>
            <person name="Baxter I."/>
            <person name="Schmutz J."/>
            <person name="Brutnell T."/>
            <person name="Kellogg E."/>
        </authorList>
    </citation>
    <scope>NUCLEOTIDE SEQUENCE [LARGE SCALE GENOMIC DNA]</scope>
</reference>